<feature type="transmembrane region" description="Helical" evidence="1">
    <location>
        <begin position="12"/>
        <end position="35"/>
    </location>
</feature>
<evidence type="ECO:0000313" key="2">
    <source>
        <dbReference type="EMBL" id="GER86253.1"/>
    </source>
</evidence>
<keyword evidence="3" id="KW-1185">Reference proteome</keyword>
<dbReference type="Proteomes" id="UP000326912">
    <property type="component" value="Unassembled WGS sequence"/>
</dbReference>
<keyword evidence="1" id="KW-1133">Transmembrane helix</keyword>
<dbReference type="AlphaFoldDB" id="A0A5J4KF96"/>
<protein>
    <submittedName>
        <fullName evidence="2">Uncharacterized protein</fullName>
    </submittedName>
</protein>
<comment type="caution">
    <text evidence="2">The sequence shown here is derived from an EMBL/GenBank/DDBJ whole genome shotgun (WGS) entry which is preliminary data.</text>
</comment>
<name>A0A5J4KF96_9CHLR</name>
<evidence type="ECO:0000256" key="1">
    <source>
        <dbReference type="SAM" id="Phobius"/>
    </source>
</evidence>
<evidence type="ECO:0000313" key="3">
    <source>
        <dbReference type="Proteomes" id="UP000326912"/>
    </source>
</evidence>
<sequence>MLRPVQNSPVLLAGWLFADLLLGLMVIFLAAIPGVPPPLPAAPPKLIVIPSIVRPANEQECSAGNVNTPRCVGQLTLAESPDSKVSVKWSLQSDISDLIHYSYTIDNTKYTQTNGTINPGEKVTINLSAVPCQNGSFTFTGTANAVPVTALWKCSAKPDRLETAYKQMRFANEDTQGILDGNQDAINKLVQDIKARPELRGRRVGLVIVEGGTDDNNIGRAQDVARKVYSILRDLGKNGFAPFADAVPYQPLFNTAETNDVVIIDVYLFKINS</sequence>
<gene>
    <name evidence="2" type="ORF">KDW_04150</name>
</gene>
<dbReference type="RefSeq" id="WP_151754414.1">
    <property type="nucleotide sequence ID" value="NZ_BKZW01000001.1"/>
</dbReference>
<dbReference type="EMBL" id="BKZW01000001">
    <property type="protein sequence ID" value="GER86253.1"/>
    <property type="molecule type" value="Genomic_DNA"/>
</dbReference>
<keyword evidence="1" id="KW-0812">Transmembrane</keyword>
<keyword evidence="1" id="KW-0472">Membrane</keyword>
<organism evidence="2 3">
    <name type="scientific">Dictyobacter vulcani</name>
    <dbReference type="NCBI Taxonomy" id="2607529"/>
    <lineage>
        <taxon>Bacteria</taxon>
        <taxon>Bacillati</taxon>
        <taxon>Chloroflexota</taxon>
        <taxon>Ktedonobacteria</taxon>
        <taxon>Ktedonobacterales</taxon>
        <taxon>Dictyobacteraceae</taxon>
        <taxon>Dictyobacter</taxon>
    </lineage>
</organism>
<accession>A0A5J4KF96</accession>
<reference evidence="2 3" key="1">
    <citation type="submission" date="2019-10" db="EMBL/GenBank/DDBJ databases">
        <title>Dictyobacter vulcani sp. nov., within the class Ktedonobacteria, isolated from soil of volcanic Mt. Zao.</title>
        <authorList>
            <person name="Zheng Y."/>
            <person name="Wang C.M."/>
            <person name="Sakai Y."/>
            <person name="Abe K."/>
            <person name="Yokota A."/>
            <person name="Yabe S."/>
        </authorList>
    </citation>
    <scope>NUCLEOTIDE SEQUENCE [LARGE SCALE GENOMIC DNA]</scope>
    <source>
        <strain evidence="2 3">W12</strain>
    </source>
</reference>
<proteinExistence type="predicted"/>